<dbReference type="SMART" id="SM00490">
    <property type="entry name" value="HELICc"/>
    <property type="match status" value="1"/>
</dbReference>
<dbReference type="SMART" id="SM00487">
    <property type="entry name" value="DEXDc"/>
    <property type="match status" value="1"/>
</dbReference>
<comment type="similarity">
    <text evidence="1">In the N-terminal section; belongs to the CRISPR-associated nuclease Cas3-HD family.</text>
</comment>
<evidence type="ECO:0000256" key="10">
    <source>
        <dbReference type="ARBA" id="ARBA00038437"/>
    </source>
</evidence>
<evidence type="ECO:0000259" key="11">
    <source>
        <dbReference type="PROSITE" id="PS51192"/>
    </source>
</evidence>
<accession>K6D645</accession>
<dbReference type="Pfam" id="PF00270">
    <property type="entry name" value="DEAD"/>
    <property type="match status" value="1"/>
</dbReference>
<dbReference type="PANTHER" id="PTHR47959">
    <property type="entry name" value="ATP-DEPENDENT RNA HELICASE RHLE-RELATED"/>
    <property type="match status" value="1"/>
</dbReference>
<dbReference type="InterPro" id="IPR006474">
    <property type="entry name" value="Helicase_Cas3_CRISPR-ass_core"/>
</dbReference>
<dbReference type="PROSITE" id="PS51194">
    <property type="entry name" value="HELICASE_CTER"/>
    <property type="match status" value="1"/>
</dbReference>
<dbReference type="GO" id="GO:0016787">
    <property type="term" value="F:hydrolase activity"/>
    <property type="evidence" value="ECO:0007669"/>
    <property type="project" value="UniProtKB-KW"/>
</dbReference>
<gene>
    <name evidence="14" type="ORF">BAZO_07179</name>
</gene>
<dbReference type="InterPro" id="IPR001650">
    <property type="entry name" value="Helicase_C-like"/>
</dbReference>
<evidence type="ECO:0000256" key="5">
    <source>
        <dbReference type="ARBA" id="ARBA00022741"/>
    </source>
</evidence>
<evidence type="ECO:0000256" key="2">
    <source>
        <dbReference type="ARBA" id="ARBA00009046"/>
    </source>
</evidence>
<keyword evidence="6" id="KW-0378">Hydrolase</keyword>
<evidence type="ECO:0000259" key="13">
    <source>
        <dbReference type="PROSITE" id="PS51643"/>
    </source>
</evidence>
<evidence type="ECO:0000259" key="12">
    <source>
        <dbReference type="PROSITE" id="PS51194"/>
    </source>
</evidence>
<protein>
    <submittedName>
        <fullName evidence="14">Crispr-associated helicase cas3</fullName>
    </submittedName>
</protein>
<dbReference type="AlphaFoldDB" id="K6D645"/>
<evidence type="ECO:0000256" key="8">
    <source>
        <dbReference type="ARBA" id="ARBA00022840"/>
    </source>
</evidence>
<dbReference type="Proteomes" id="UP000006315">
    <property type="component" value="Unassembled WGS sequence"/>
</dbReference>
<dbReference type="InterPro" id="IPR050079">
    <property type="entry name" value="DEAD_box_RNA_helicase"/>
</dbReference>
<organism evidence="14 15">
    <name type="scientific">Schinkia azotoformans LMG 9581</name>
    <dbReference type="NCBI Taxonomy" id="1131731"/>
    <lineage>
        <taxon>Bacteria</taxon>
        <taxon>Bacillati</taxon>
        <taxon>Bacillota</taxon>
        <taxon>Bacilli</taxon>
        <taxon>Bacillales</taxon>
        <taxon>Bacillaceae</taxon>
        <taxon>Calidifontibacillus/Schinkia group</taxon>
        <taxon>Schinkia</taxon>
    </lineage>
</organism>
<evidence type="ECO:0000256" key="9">
    <source>
        <dbReference type="ARBA" id="ARBA00023118"/>
    </source>
</evidence>
<dbReference type="STRING" id="1131731.BAZO_07179"/>
<dbReference type="RefSeq" id="WP_003330674.1">
    <property type="nucleotide sequence ID" value="NZ_AJLR01000044.1"/>
</dbReference>
<dbReference type="NCBIfam" id="TIGR01587">
    <property type="entry name" value="cas3_core"/>
    <property type="match status" value="1"/>
</dbReference>
<dbReference type="InterPro" id="IPR014001">
    <property type="entry name" value="Helicase_ATP-bd"/>
</dbReference>
<dbReference type="GO" id="GO:0005524">
    <property type="term" value="F:ATP binding"/>
    <property type="evidence" value="ECO:0007669"/>
    <property type="project" value="UniProtKB-KW"/>
</dbReference>
<dbReference type="Gene3D" id="1.10.3210.30">
    <property type="match status" value="1"/>
</dbReference>
<keyword evidence="7" id="KW-0347">Helicase</keyword>
<dbReference type="GeneID" id="89470340"/>
<dbReference type="Pfam" id="PF22590">
    <property type="entry name" value="Cas3-like_C_2"/>
    <property type="match status" value="1"/>
</dbReference>
<proteinExistence type="inferred from homology"/>
<dbReference type="PATRIC" id="fig|1131731.3.peg.1502"/>
<keyword evidence="15" id="KW-1185">Reference proteome</keyword>
<dbReference type="SUPFAM" id="SSF52540">
    <property type="entry name" value="P-loop containing nucleoside triphosphate hydrolases"/>
    <property type="match status" value="1"/>
</dbReference>
<evidence type="ECO:0000256" key="6">
    <source>
        <dbReference type="ARBA" id="ARBA00022801"/>
    </source>
</evidence>
<dbReference type="InterPro" id="IPR011545">
    <property type="entry name" value="DEAD/DEAH_box_helicase_dom"/>
</dbReference>
<dbReference type="GO" id="GO:0003724">
    <property type="term" value="F:RNA helicase activity"/>
    <property type="evidence" value="ECO:0007669"/>
    <property type="project" value="TreeGrafter"/>
</dbReference>
<dbReference type="InterPro" id="IPR027417">
    <property type="entry name" value="P-loop_NTPase"/>
</dbReference>
<dbReference type="PANTHER" id="PTHR47959:SF16">
    <property type="entry name" value="CRISPR-ASSOCIATED NUCLEASE_HELICASE CAS3-RELATED"/>
    <property type="match status" value="1"/>
</dbReference>
<evidence type="ECO:0000256" key="7">
    <source>
        <dbReference type="ARBA" id="ARBA00022806"/>
    </source>
</evidence>
<dbReference type="GO" id="GO:0046872">
    <property type="term" value="F:metal ion binding"/>
    <property type="evidence" value="ECO:0007669"/>
    <property type="project" value="UniProtKB-KW"/>
</dbReference>
<evidence type="ECO:0000256" key="3">
    <source>
        <dbReference type="ARBA" id="ARBA00022722"/>
    </source>
</evidence>
<dbReference type="EMBL" id="AJLR01000044">
    <property type="protein sequence ID" value="EKN67977.1"/>
    <property type="molecule type" value="Genomic_DNA"/>
</dbReference>
<dbReference type="Gene3D" id="3.40.50.300">
    <property type="entry name" value="P-loop containing nucleotide triphosphate hydrolases"/>
    <property type="match status" value="2"/>
</dbReference>
<dbReference type="GO" id="GO:0004518">
    <property type="term" value="F:nuclease activity"/>
    <property type="evidence" value="ECO:0007669"/>
    <property type="project" value="UniProtKB-KW"/>
</dbReference>
<name>K6D645_SCHAZ</name>
<dbReference type="InterPro" id="IPR038257">
    <property type="entry name" value="CRISPR-assoc_Cas3_HD_sf"/>
</dbReference>
<dbReference type="InterPro" id="IPR006483">
    <property type="entry name" value="CRISPR-assoc_Cas3_HD"/>
</dbReference>
<feature type="domain" description="Helicase C-terminal" evidence="12">
    <location>
        <begin position="208"/>
        <end position="386"/>
    </location>
</feature>
<comment type="similarity">
    <text evidence="2">In the central section; belongs to the CRISPR-associated helicase Cas3 family.</text>
</comment>
<dbReference type="GO" id="GO:0051607">
    <property type="term" value="P:defense response to virus"/>
    <property type="evidence" value="ECO:0007669"/>
    <property type="project" value="UniProtKB-KW"/>
</dbReference>
<evidence type="ECO:0000256" key="1">
    <source>
        <dbReference type="ARBA" id="ARBA00006847"/>
    </source>
</evidence>
<keyword evidence="5" id="KW-0547">Nucleotide-binding</keyword>
<dbReference type="PROSITE" id="PS51643">
    <property type="entry name" value="HD_CAS3"/>
    <property type="match status" value="1"/>
</dbReference>
<evidence type="ECO:0000313" key="14">
    <source>
        <dbReference type="EMBL" id="EKN67977.1"/>
    </source>
</evidence>
<sequence>MVIETLFKELTGYNPYPFQLQASQEIFKNEKFVITAPTGSGKTWMSVIPFVYAKENNILFADRMFYVLPQRTLVTAVANTIKPILEKRNLKVTVQMGGQNEDPYFEGDVIVTTIDQILAAYLGLSYGTSKNASNIAPGALMGSYIVLDEFHLLEADKSLATYVDMMNFLSPFVRTCMMTATATEKYLDAISSKIKGKYQVVSGQDIVQLQTSMNEVRKREVIWCDIPIDAEVILKQHKDRTLVVVNTVKKVQALYNELTEKIKRSGFDIEVVCLHARFLKEDRDTLELKIKDCLKRSSKKEIIVIANQVVEVGLDISASVLISDLCPANALIQRIGRCERYGEFIGKVFVYAINNHLPYDEDLVNRTGDYLKEQTPLFMTAIEELEMVETVHANREEKLLNSLSFSKVRELVEKTQSEGNRSSIKNLIRDIDNIQVLIHPKPWELDLYKKPEYFSIPYSTLLNYLRNIEQPSKYVFYPEFPNDYQSKYSKEVHWNLVEDIKNIYNYLFVALSPKIASYSKEIGFSLDKGEFISKETLSEIEKRQRFSYKKETYVEHALDVRKKIRSSDDKYNVVTSQFAQILNCNSNFVGELAELVGALHDAGKLIEKNVLVSQKWQKKIIGDETKEYLAHTDFDPSNPYHLQKEKEKEFKRAHHAAEGACAVLPILELQTKNLQLEKEIAGQIILSMYSTIKRHHGAYTKKMEEYCLIEDASKVIRKSLQGLFENETPLNREVGPSKAMLYEKFVLNAAEKQKLGWLLYWFFSRRLRLADQLSQQEKL</sequence>
<dbReference type="InterPro" id="IPR054712">
    <property type="entry name" value="Cas3-like_dom"/>
</dbReference>
<reference evidence="14 15" key="1">
    <citation type="journal article" date="2012" name="Front. Microbiol.">
        <title>Redundancy and modularity in membrane-associated dissimilatory nitrate reduction in Bacillus.</title>
        <authorList>
            <person name="Heylen K."/>
            <person name="Keltjens J."/>
        </authorList>
    </citation>
    <scope>NUCLEOTIDE SEQUENCE [LARGE SCALE GENOMIC DNA]</scope>
    <source>
        <strain evidence="14 15">LMG 9581</strain>
    </source>
</reference>
<comment type="similarity">
    <text evidence="10">Belongs to the DEAD box helicase family.</text>
</comment>
<evidence type="ECO:0000256" key="4">
    <source>
        <dbReference type="ARBA" id="ARBA00022723"/>
    </source>
</evidence>
<keyword evidence="3" id="KW-0540">Nuclease</keyword>
<dbReference type="GO" id="GO:0003676">
    <property type="term" value="F:nucleic acid binding"/>
    <property type="evidence" value="ECO:0007669"/>
    <property type="project" value="InterPro"/>
</dbReference>
<dbReference type="CDD" id="cd09641">
    <property type="entry name" value="Cas3''_I"/>
    <property type="match status" value="1"/>
</dbReference>
<comment type="caution">
    <text evidence="14">The sequence shown here is derived from an EMBL/GenBank/DDBJ whole genome shotgun (WGS) entry which is preliminary data.</text>
</comment>
<feature type="domain" description="HD Cas3-type" evidence="13">
    <location>
        <begin position="546"/>
        <end position="773"/>
    </location>
</feature>
<keyword evidence="4" id="KW-0479">Metal-binding</keyword>
<keyword evidence="9" id="KW-0051">Antiviral defense</keyword>
<dbReference type="GO" id="GO:0005829">
    <property type="term" value="C:cytosol"/>
    <property type="evidence" value="ECO:0007669"/>
    <property type="project" value="TreeGrafter"/>
</dbReference>
<feature type="domain" description="Helicase ATP-binding" evidence="11">
    <location>
        <begin position="23"/>
        <end position="200"/>
    </location>
</feature>
<keyword evidence="8" id="KW-0067">ATP-binding</keyword>
<dbReference type="PROSITE" id="PS51192">
    <property type="entry name" value="HELICASE_ATP_BIND_1"/>
    <property type="match status" value="1"/>
</dbReference>
<evidence type="ECO:0000313" key="15">
    <source>
        <dbReference type="Proteomes" id="UP000006315"/>
    </source>
</evidence>